<sequence>MLAAAPPSAHFFPNLRTIYWTVNQPAWFPYVRLFLCPSIKTLMIGMFATTAHLTLLRRLSTQCPLLESCIAQRSKLICELTHLKTLNVHNLDQPAFAYLAQLPSLTALAVSGVPEFLPSRITMDPPPFSNLRSVAFGSATHEFTTAFIAMNSWSLIAFRSSIISVPTAAQTAELYAMLASKCSHKTLAQLHLGGGARFDIQPLHPLEAYAVQSDALRSLGCFQNLQEVTLVPPGGFDIDDAMVEDLARAWPRIFSLQLGGSYRSPSSRVTLHSLRALAAHCPNLGFLSLVFDASIVPDVPPERGALFRLDVSDSVLGDLHPSGGSNNETPAAVAVHARAIGLHKLWKAVMALRPEHAQAGEL</sequence>
<dbReference type="InterPro" id="IPR032675">
    <property type="entry name" value="LRR_dom_sf"/>
</dbReference>
<keyword evidence="2" id="KW-1185">Reference proteome</keyword>
<evidence type="ECO:0000313" key="1">
    <source>
        <dbReference type="EMBL" id="KAJ7697241.1"/>
    </source>
</evidence>
<accession>A0AAD7GP87</accession>
<proteinExistence type="predicted"/>
<organism evidence="1 2">
    <name type="scientific">Mycena rosella</name>
    <name type="common">Pink bonnet</name>
    <name type="synonym">Agaricus rosellus</name>
    <dbReference type="NCBI Taxonomy" id="1033263"/>
    <lineage>
        <taxon>Eukaryota</taxon>
        <taxon>Fungi</taxon>
        <taxon>Dikarya</taxon>
        <taxon>Basidiomycota</taxon>
        <taxon>Agaricomycotina</taxon>
        <taxon>Agaricomycetes</taxon>
        <taxon>Agaricomycetidae</taxon>
        <taxon>Agaricales</taxon>
        <taxon>Marasmiineae</taxon>
        <taxon>Mycenaceae</taxon>
        <taxon>Mycena</taxon>
    </lineage>
</organism>
<reference evidence="1" key="1">
    <citation type="submission" date="2023-03" db="EMBL/GenBank/DDBJ databases">
        <title>Massive genome expansion in bonnet fungi (Mycena s.s.) driven by repeated elements and novel gene families across ecological guilds.</title>
        <authorList>
            <consortium name="Lawrence Berkeley National Laboratory"/>
            <person name="Harder C.B."/>
            <person name="Miyauchi S."/>
            <person name="Viragh M."/>
            <person name="Kuo A."/>
            <person name="Thoen E."/>
            <person name="Andreopoulos B."/>
            <person name="Lu D."/>
            <person name="Skrede I."/>
            <person name="Drula E."/>
            <person name="Henrissat B."/>
            <person name="Morin E."/>
            <person name="Kohler A."/>
            <person name="Barry K."/>
            <person name="LaButti K."/>
            <person name="Morin E."/>
            <person name="Salamov A."/>
            <person name="Lipzen A."/>
            <person name="Mereny Z."/>
            <person name="Hegedus B."/>
            <person name="Baldrian P."/>
            <person name="Stursova M."/>
            <person name="Weitz H."/>
            <person name="Taylor A."/>
            <person name="Grigoriev I.V."/>
            <person name="Nagy L.G."/>
            <person name="Martin F."/>
            <person name="Kauserud H."/>
        </authorList>
    </citation>
    <scope>NUCLEOTIDE SEQUENCE</scope>
    <source>
        <strain evidence="1">CBHHK067</strain>
    </source>
</reference>
<evidence type="ECO:0000313" key="2">
    <source>
        <dbReference type="Proteomes" id="UP001221757"/>
    </source>
</evidence>
<dbReference type="Proteomes" id="UP001221757">
    <property type="component" value="Unassembled WGS sequence"/>
</dbReference>
<dbReference type="EMBL" id="JARKIE010000031">
    <property type="protein sequence ID" value="KAJ7697241.1"/>
    <property type="molecule type" value="Genomic_DNA"/>
</dbReference>
<comment type="caution">
    <text evidence="1">The sequence shown here is derived from an EMBL/GenBank/DDBJ whole genome shotgun (WGS) entry which is preliminary data.</text>
</comment>
<dbReference type="AlphaFoldDB" id="A0AAD7GP87"/>
<protein>
    <submittedName>
        <fullName evidence="1">Uncharacterized protein</fullName>
    </submittedName>
</protein>
<dbReference type="SUPFAM" id="SSF52047">
    <property type="entry name" value="RNI-like"/>
    <property type="match status" value="1"/>
</dbReference>
<dbReference type="Gene3D" id="3.80.10.10">
    <property type="entry name" value="Ribonuclease Inhibitor"/>
    <property type="match status" value="1"/>
</dbReference>
<name>A0AAD7GP87_MYCRO</name>
<gene>
    <name evidence="1" type="ORF">B0H17DRAFT_1197640</name>
</gene>